<gene>
    <name evidence="7" type="ORF">Xbed_02490</name>
</gene>
<feature type="domain" description="D-isomer specific 2-hydroxyacid dehydrogenase catalytic" evidence="5">
    <location>
        <begin position="14"/>
        <end position="311"/>
    </location>
</feature>
<dbReference type="GO" id="GO:0016616">
    <property type="term" value="F:oxidoreductase activity, acting on the CH-OH group of donors, NAD or NADP as acceptor"/>
    <property type="evidence" value="ECO:0007669"/>
    <property type="project" value="InterPro"/>
</dbReference>
<dbReference type="SUPFAM" id="SSF51735">
    <property type="entry name" value="NAD(P)-binding Rossmann-fold domains"/>
    <property type="match status" value="1"/>
</dbReference>
<dbReference type="InterPro" id="IPR006139">
    <property type="entry name" value="D-isomer_2_OHA_DH_cat_dom"/>
</dbReference>
<dbReference type="PANTHER" id="PTHR42789">
    <property type="entry name" value="D-ISOMER SPECIFIC 2-HYDROXYACID DEHYDROGENASE FAMILY PROTEIN (AFU_ORTHOLOGUE AFUA_6G10090)"/>
    <property type="match status" value="1"/>
</dbReference>
<accession>A0A1Y2SMT9</accession>
<comment type="similarity">
    <text evidence="1 4">Belongs to the D-isomer specific 2-hydroxyacid dehydrogenase family.</text>
</comment>
<comment type="caution">
    <text evidence="7">The sequence shown here is derived from an EMBL/GenBank/DDBJ whole genome shotgun (WGS) entry which is preliminary data.</text>
</comment>
<evidence type="ECO:0000313" key="8">
    <source>
        <dbReference type="Proteomes" id="UP000194204"/>
    </source>
</evidence>
<evidence type="ECO:0000256" key="4">
    <source>
        <dbReference type="RuleBase" id="RU003719"/>
    </source>
</evidence>
<dbReference type="Pfam" id="PF00389">
    <property type="entry name" value="2-Hacid_dh"/>
    <property type="match status" value="1"/>
</dbReference>
<keyword evidence="2 4" id="KW-0560">Oxidoreductase</keyword>
<organism evidence="7 8">
    <name type="scientific">Xenorhabdus beddingii</name>
    <dbReference type="NCBI Taxonomy" id="40578"/>
    <lineage>
        <taxon>Bacteria</taxon>
        <taxon>Pseudomonadati</taxon>
        <taxon>Pseudomonadota</taxon>
        <taxon>Gammaproteobacteria</taxon>
        <taxon>Enterobacterales</taxon>
        <taxon>Morganellaceae</taxon>
        <taxon>Xenorhabdus</taxon>
    </lineage>
</organism>
<dbReference type="PANTHER" id="PTHR42789:SF1">
    <property type="entry name" value="D-ISOMER SPECIFIC 2-HYDROXYACID DEHYDROGENASE FAMILY PROTEIN (AFU_ORTHOLOGUE AFUA_6G10090)"/>
    <property type="match status" value="1"/>
</dbReference>
<dbReference type="GO" id="GO:0051287">
    <property type="term" value="F:NAD binding"/>
    <property type="evidence" value="ECO:0007669"/>
    <property type="project" value="InterPro"/>
</dbReference>
<reference evidence="7 8" key="1">
    <citation type="submission" date="2017-01" db="EMBL/GenBank/DDBJ databases">
        <title>Deconstructing symbiosis and pathogenesis requirements using a combined genomic-metabolomic approach.</title>
        <authorList>
            <person name="Tobias N.J."/>
            <person name="Wolff H."/>
            <person name="Djahanschiri B."/>
            <person name="Ebersberger I."/>
            <person name="Bode H.B."/>
        </authorList>
    </citation>
    <scope>NUCLEOTIDE SEQUENCE [LARGE SCALE GENOMIC DNA]</scope>
    <source>
        <strain evidence="7 8">DSM 4764</strain>
    </source>
</reference>
<protein>
    <submittedName>
        <fullName evidence="7">D-3-phosphoglycerate dehydrogenase</fullName>
    </submittedName>
</protein>
<dbReference type="RefSeq" id="WP_208612238.1">
    <property type="nucleotide sequence ID" value="NZ_CAWNHF010000113.1"/>
</dbReference>
<evidence type="ECO:0000313" key="7">
    <source>
        <dbReference type="EMBL" id="OTA19272.1"/>
    </source>
</evidence>
<dbReference type="InterPro" id="IPR050857">
    <property type="entry name" value="D-2-hydroxyacid_DH"/>
</dbReference>
<keyword evidence="3" id="KW-0520">NAD</keyword>
<dbReference type="SUPFAM" id="SSF52283">
    <property type="entry name" value="Formate/glycerate dehydrogenase catalytic domain-like"/>
    <property type="match status" value="1"/>
</dbReference>
<dbReference type="InterPro" id="IPR036291">
    <property type="entry name" value="NAD(P)-bd_dom_sf"/>
</dbReference>
<dbReference type="CDD" id="cd12169">
    <property type="entry name" value="PGDH_like_1"/>
    <property type="match status" value="1"/>
</dbReference>
<dbReference type="EMBL" id="MUBK01000020">
    <property type="protein sequence ID" value="OTA19272.1"/>
    <property type="molecule type" value="Genomic_DNA"/>
</dbReference>
<evidence type="ECO:0000259" key="6">
    <source>
        <dbReference type="Pfam" id="PF02826"/>
    </source>
</evidence>
<dbReference type="AlphaFoldDB" id="A0A1Y2SMT9"/>
<dbReference type="Gene3D" id="3.40.50.720">
    <property type="entry name" value="NAD(P)-binding Rossmann-like Domain"/>
    <property type="match status" value="2"/>
</dbReference>
<keyword evidence="8" id="KW-1185">Reference proteome</keyword>
<dbReference type="InterPro" id="IPR006140">
    <property type="entry name" value="D-isomer_DH_NAD-bd"/>
</dbReference>
<dbReference type="Proteomes" id="UP000194204">
    <property type="component" value="Unassembled WGS sequence"/>
</dbReference>
<feature type="domain" description="D-isomer specific 2-hydroxyacid dehydrogenase NAD-binding" evidence="6">
    <location>
        <begin position="112"/>
        <end position="285"/>
    </location>
</feature>
<dbReference type="Pfam" id="PF02826">
    <property type="entry name" value="2-Hacid_dh_C"/>
    <property type="match status" value="1"/>
</dbReference>
<name>A0A1Y2SMT9_9GAMM</name>
<evidence type="ECO:0000256" key="1">
    <source>
        <dbReference type="ARBA" id="ARBA00005854"/>
    </source>
</evidence>
<sequence>MPLVVIPDDYQHATKHIQALHQNSDFEVVCLGALDRDPNAEALLSRADALILIRERTLIDEAFLSKTPNLKLISQTGKVAYNIDLELCQQRGIAVVEGAGSPIAAAELTWLLIQSAIRRFVPAVNRLKQGHWQTEFGDTVAGKTLGIVGYGKIGQLVAKYAQAFDMKVQIWGSPRAQNQARQERLIVPASREAFFRTSDVITLHQRLVPETLGGITFADLTSMKSTALLVNTARSGLIETGALEKALDLGTPGFAALDVFDIEPIWDTHHALLKRDNVLCSPHIGYVTKSCYDIYFASAFNNIEKYFSGDESHVINQ</sequence>
<evidence type="ECO:0000256" key="3">
    <source>
        <dbReference type="ARBA" id="ARBA00023027"/>
    </source>
</evidence>
<proteinExistence type="inferred from homology"/>
<evidence type="ECO:0000259" key="5">
    <source>
        <dbReference type="Pfam" id="PF00389"/>
    </source>
</evidence>
<dbReference type="STRING" id="40578.Xbed_02490"/>
<evidence type="ECO:0000256" key="2">
    <source>
        <dbReference type="ARBA" id="ARBA00023002"/>
    </source>
</evidence>